<evidence type="ECO:0000256" key="6">
    <source>
        <dbReference type="ARBA" id="ARBA00046696"/>
    </source>
</evidence>
<dbReference type="Proteomes" id="UP000437017">
    <property type="component" value="Unassembled WGS sequence"/>
</dbReference>
<accession>A0A643CE56</accession>
<dbReference type="GO" id="GO:0046961">
    <property type="term" value="F:proton-transporting ATPase activity, rotational mechanism"/>
    <property type="evidence" value="ECO:0007669"/>
    <property type="project" value="InterPro"/>
</dbReference>
<protein>
    <recommendedName>
        <fullName evidence="7">V-type proton ATPase subunit C</fullName>
    </recommendedName>
</protein>
<name>A0A643CE56_BALPH</name>
<keyword evidence="10" id="KW-1185">Reference proteome</keyword>
<comment type="subunit">
    <text evidence="7">V-ATPase is a heteromultimeric enzyme made up of two complexes: the ATP-hydrolytic V1 complex and the proton translocation V0 complex. The V1 complex consists of three catalytic AB heterodimers that form a heterohexamer, three peripheral stalks each consisting of EG heterodimers, one central rotor including subunits D and F, and the regulatory subunits C and H. The proton translocation complex V0 consists of the proton transport subunit a, a ring of proteolipid subunits c9c'', rotary subunit d, subunits e and f, and two accessory subunits.</text>
</comment>
<dbReference type="SUPFAM" id="SSF118203">
    <property type="entry name" value="Vacuolar ATP synthase subunit C"/>
    <property type="match status" value="2"/>
</dbReference>
<evidence type="ECO:0000256" key="7">
    <source>
        <dbReference type="RuleBase" id="RU364010"/>
    </source>
</evidence>
<dbReference type="Pfam" id="PF03223">
    <property type="entry name" value="V-ATPase_C"/>
    <property type="match status" value="2"/>
</dbReference>
<dbReference type="EMBL" id="SGJD01001738">
    <property type="protein sequence ID" value="KAB0398487.1"/>
    <property type="molecule type" value="Genomic_DNA"/>
</dbReference>
<keyword evidence="3 7" id="KW-0375">Hydrogen ion transport</keyword>
<evidence type="ECO:0000256" key="3">
    <source>
        <dbReference type="ARBA" id="ARBA00022781"/>
    </source>
</evidence>
<evidence type="ECO:0000313" key="9">
    <source>
        <dbReference type="EMBL" id="KAB0398487.1"/>
    </source>
</evidence>
<dbReference type="CDD" id="cd14785">
    <property type="entry name" value="V-ATPase_C"/>
    <property type="match status" value="1"/>
</dbReference>
<comment type="function">
    <text evidence="5 7">Subunit of the V1 complex of vacuolar(H+)-ATPase (V-ATPase), a multisubunit enzyme composed of a peripheral complex (V1) that hydrolyzes ATP and a membrane integral complex (V0) that translocates protons. V-ATPase is responsible for acidifying and maintaining the pH of intracellular compartments and in some cell types, is targeted to the plasma membrane, where it is responsible for acidifying the extracellular environment. Subunit C is necessary for the assembly of the catalytic sector of the enzyme and is likely to have a specific function in its catalytic activity.</text>
</comment>
<dbReference type="OrthoDB" id="6605928at2759"/>
<evidence type="ECO:0000313" key="10">
    <source>
        <dbReference type="Proteomes" id="UP000437017"/>
    </source>
</evidence>
<evidence type="ECO:0000256" key="8">
    <source>
        <dbReference type="SAM" id="MobiDB-lite"/>
    </source>
</evidence>
<evidence type="ECO:0000256" key="4">
    <source>
        <dbReference type="ARBA" id="ARBA00023065"/>
    </source>
</evidence>
<reference evidence="9 10" key="1">
    <citation type="journal article" date="2019" name="PLoS ONE">
        <title>Genomic analyses reveal an absence of contemporary introgressive admixture between fin whales and blue whales, despite known hybrids.</title>
        <authorList>
            <person name="Westbury M.V."/>
            <person name="Petersen B."/>
            <person name="Lorenzen E.D."/>
        </authorList>
    </citation>
    <scope>NUCLEOTIDE SEQUENCE [LARGE SCALE GENOMIC DNA]</scope>
    <source>
        <strain evidence="9">FinWhale-01</strain>
    </source>
</reference>
<comment type="subunit">
    <text evidence="6">V-ATPase is a heteromultimeric enzyme made up of two complexes: the ATP-hydrolytic V1 complex and the proton translocation V0 complex. The V1 complex consists of three catalytic AB heterodimers that form a heterohexamer, three peripheral stalks each consisting of EG heterodimers, one central rotor including subunits D and F, and the regulatory subunits C and H. The proton translocation complex V0 consists of the proton transport subunit a, a ring of proteolipid subunits c9c'', rotary subunit d, subunits e and f, and the accessory subunits ATP6AP1/Ac45 and ATP6AP2/PRR.</text>
</comment>
<dbReference type="PANTHER" id="PTHR10137:SF4">
    <property type="entry name" value="V-TYPE PROTON ATPASE SUBUNIT C 2"/>
    <property type="match status" value="1"/>
</dbReference>
<evidence type="ECO:0000256" key="2">
    <source>
        <dbReference type="ARBA" id="ARBA00022448"/>
    </source>
</evidence>
<keyword evidence="2 7" id="KW-0813">Transport</keyword>
<proteinExistence type="inferred from homology"/>
<evidence type="ECO:0000256" key="1">
    <source>
        <dbReference type="ARBA" id="ARBA00006138"/>
    </source>
</evidence>
<dbReference type="GO" id="GO:0005765">
    <property type="term" value="C:lysosomal membrane"/>
    <property type="evidence" value="ECO:0007669"/>
    <property type="project" value="TreeGrafter"/>
</dbReference>
<dbReference type="AlphaFoldDB" id="A0A643CE56"/>
<gene>
    <name evidence="9" type="ORF">E2I00_006514</name>
</gene>
<dbReference type="InterPro" id="IPR004907">
    <property type="entry name" value="ATPase_V1-cplx_csu"/>
</dbReference>
<dbReference type="PANTHER" id="PTHR10137">
    <property type="entry name" value="V-TYPE PROTON ATPASE SUBUNIT C"/>
    <property type="match status" value="1"/>
</dbReference>
<sequence>MAQSVVEVMEDAKGKVQENLLANGADLTSFVTHFEWDMAKYPAKQPLVSIADTLAKQLAQIETDLKSRTAAYSVLKTNLENLEKKSTDIVSKEDFVLDSEYLVTLLVIVPKPSYAQWQKTYESLSDMVVPRSTKLIAEDNEGGLFTVTLFTVREFYYDEKEIKREREEMTRLLSDKKQQYQTSCVALKKGSSTFRDHKVKVTPLGNPDRPAAGQNDRERESEGEGEALRVFVESVLRYGLPVNFQAVLLQPHKKSSTKRLREVLNSVFRHLDEVAATSILDASVEIPGLQLSNQDYFPYVYFHIDLGLLD</sequence>
<comment type="caution">
    <text evidence="9">The sequence shown here is derived from an EMBL/GenBank/DDBJ whole genome shotgun (WGS) entry which is preliminary data.</text>
</comment>
<evidence type="ECO:0000256" key="5">
    <source>
        <dbReference type="ARBA" id="ARBA00046006"/>
    </source>
</evidence>
<keyword evidence="4 7" id="KW-0406">Ion transport</keyword>
<dbReference type="FunFam" id="3.30.70.100:FF:000002">
    <property type="entry name" value="V-type proton ATPase subunit C"/>
    <property type="match status" value="1"/>
</dbReference>
<dbReference type="InterPro" id="IPR036132">
    <property type="entry name" value="Vac_ATP_synth_c_sf"/>
</dbReference>
<organism evidence="9 10">
    <name type="scientific">Balaenoptera physalus</name>
    <name type="common">Fin whale</name>
    <name type="synonym">Balaena physalus</name>
    <dbReference type="NCBI Taxonomy" id="9770"/>
    <lineage>
        <taxon>Eukaryota</taxon>
        <taxon>Metazoa</taxon>
        <taxon>Chordata</taxon>
        <taxon>Craniata</taxon>
        <taxon>Vertebrata</taxon>
        <taxon>Euteleostomi</taxon>
        <taxon>Mammalia</taxon>
        <taxon>Eutheria</taxon>
        <taxon>Laurasiatheria</taxon>
        <taxon>Artiodactyla</taxon>
        <taxon>Whippomorpha</taxon>
        <taxon>Cetacea</taxon>
        <taxon>Mysticeti</taxon>
        <taxon>Balaenopteridae</taxon>
        <taxon>Balaenoptera</taxon>
    </lineage>
</organism>
<feature type="region of interest" description="Disordered" evidence="8">
    <location>
        <begin position="198"/>
        <end position="225"/>
    </location>
</feature>
<dbReference type="Gene3D" id="3.30.70.100">
    <property type="match status" value="1"/>
</dbReference>
<comment type="similarity">
    <text evidence="1 7">Belongs to the V-ATPase C subunit family.</text>
</comment>
<dbReference type="GO" id="GO:0000221">
    <property type="term" value="C:vacuolar proton-transporting V-type ATPase, V1 domain"/>
    <property type="evidence" value="ECO:0007669"/>
    <property type="project" value="TreeGrafter"/>
</dbReference>